<dbReference type="EMBL" id="ML735226">
    <property type="protein sequence ID" value="KAE8393899.1"/>
    <property type="molecule type" value="Genomic_DNA"/>
</dbReference>
<dbReference type="InterPro" id="IPR011515">
    <property type="entry name" value="Shugoshin_C"/>
</dbReference>
<evidence type="ECO:0000256" key="6">
    <source>
        <dbReference type="ARBA" id="ARBA00023054"/>
    </source>
</evidence>
<keyword evidence="7" id="KW-0131">Cell cycle</keyword>
<organism evidence="12">
    <name type="scientific">Petromyces alliaceus</name>
    <name type="common">Aspergillus alliaceus</name>
    <dbReference type="NCBI Taxonomy" id="209559"/>
    <lineage>
        <taxon>Eukaryota</taxon>
        <taxon>Fungi</taxon>
        <taxon>Dikarya</taxon>
        <taxon>Ascomycota</taxon>
        <taxon>Pezizomycotina</taxon>
        <taxon>Eurotiomycetes</taxon>
        <taxon>Eurotiomycetidae</taxon>
        <taxon>Eurotiales</taxon>
        <taxon>Aspergillaceae</taxon>
        <taxon>Aspergillus</taxon>
        <taxon>Aspergillus subgen. Circumdati</taxon>
    </lineage>
</organism>
<keyword evidence="4" id="KW-0132">Cell division</keyword>
<dbReference type="AlphaFoldDB" id="A0A5N7CJ63"/>
<evidence type="ECO:0000256" key="7">
    <source>
        <dbReference type="ARBA" id="ARBA00023306"/>
    </source>
</evidence>
<dbReference type="GO" id="GO:0000779">
    <property type="term" value="C:condensed chromosome, centromeric region"/>
    <property type="evidence" value="ECO:0007669"/>
    <property type="project" value="UniProtKB-ARBA"/>
</dbReference>
<feature type="region of interest" description="Disordered" evidence="9">
    <location>
        <begin position="192"/>
        <end position="372"/>
    </location>
</feature>
<evidence type="ECO:0000256" key="2">
    <source>
        <dbReference type="ARBA" id="ARBA00010845"/>
    </source>
</evidence>
<keyword evidence="6" id="KW-0175">Coiled coil</keyword>
<keyword evidence="3" id="KW-0158">Chromosome</keyword>
<feature type="domain" description="Shugoshin C-terminal" evidence="10">
    <location>
        <begin position="448"/>
        <end position="471"/>
    </location>
</feature>
<dbReference type="GO" id="GO:0005634">
    <property type="term" value="C:nucleus"/>
    <property type="evidence" value="ECO:0007669"/>
    <property type="project" value="InterPro"/>
</dbReference>
<feature type="compositionally biased region" description="Basic and acidic residues" evidence="9">
    <location>
        <begin position="299"/>
        <end position="312"/>
    </location>
</feature>
<evidence type="ECO:0000256" key="3">
    <source>
        <dbReference type="ARBA" id="ARBA00022454"/>
    </source>
</evidence>
<feature type="compositionally biased region" description="Polar residues" evidence="9">
    <location>
        <begin position="313"/>
        <end position="325"/>
    </location>
</feature>
<feature type="compositionally biased region" description="Basic and acidic residues" evidence="9">
    <location>
        <begin position="384"/>
        <end position="403"/>
    </location>
</feature>
<dbReference type="GO" id="GO:0045132">
    <property type="term" value="P:meiotic chromosome segregation"/>
    <property type="evidence" value="ECO:0007669"/>
    <property type="project" value="InterPro"/>
</dbReference>
<dbReference type="OrthoDB" id="5394106at2759"/>
<protein>
    <recommendedName>
        <fullName evidence="13">Shugoshin</fullName>
    </recommendedName>
</protein>
<accession>A0A5N7CJ63</accession>
<evidence type="ECO:0000259" key="10">
    <source>
        <dbReference type="Pfam" id="PF07557"/>
    </source>
</evidence>
<keyword evidence="5" id="KW-0159">Chromosome partition</keyword>
<feature type="compositionally biased region" description="Polar residues" evidence="9">
    <location>
        <begin position="652"/>
        <end position="679"/>
    </location>
</feature>
<feature type="compositionally biased region" description="Polar residues" evidence="9">
    <location>
        <begin position="337"/>
        <end position="354"/>
    </location>
</feature>
<dbReference type="Pfam" id="PF07558">
    <property type="entry name" value="Shugoshin_N"/>
    <property type="match status" value="1"/>
</dbReference>
<feature type="region of interest" description="Disordered" evidence="9">
    <location>
        <begin position="617"/>
        <end position="679"/>
    </location>
</feature>
<dbReference type="GO" id="GO:0051301">
    <property type="term" value="P:cell division"/>
    <property type="evidence" value="ECO:0007669"/>
    <property type="project" value="UniProtKB-KW"/>
</dbReference>
<sequence>MARLNESTTSTESVEVLKRRFVRQNREIARVNSIQSLRIRSLESEVSHLLAENVSLRERVITLGQEIERFEAARLFQDGVYNLKAKLDNKLMELGDLVADLGALPREFNKSVGGAAETIYQSRSSLELRQHTTELGVKSTLQEDGRLPVILEDKCYPRRTLEPQEIQELLNNDMVFPQSSCLEEASISQGGAIFDDPYSKPSEDVGDIQQLQSPPGASEALLPPNLETRRKRKAGTNETPETVYDTDPEEFPTKRDSGFLLESGAKRKFSNGTDDEHEEVPREEDDFQFSRPTHSPQMTHERLLSARSDHSPVNKQVQLKGNSKGNGRPKRKALEPKSTNICSTEPQNAMTHGQNYKIPERMNDKNDGNETMHSARSMKGIHYERLTSNEMQNHKDTDKPKQEVDEDEELQIQPKTTEEKPSSSLASITVSRVQDEFEASKPLNNTSSRPTRRQRSVISYAEPNLRDKMRRPTDEFIAAVGNDHHSRRTSSTHSVRTTSGDELDEHRSDKINARNPHQSDTEGRGSTTVSTASPDKHIQQPVNMVSRRQRKTLPASKEEMSASHDSTSEFEAYSTVGDQELGGGSKDRHPAEVRLARTKKQKLLSAEGSGDMAMDLSECISGATPDPSRQSRRHSSTPKSLVQNYAPGHETGVSSTEGNTTGTRGSLGNPDGTSFGSINQPKAVMHTSEESALGLGIEVRQVRRVPRAAARRRSMML</sequence>
<feature type="compositionally biased region" description="Basic and acidic residues" evidence="9">
    <location>
        <begin position="464"/>
        <end position="474"/>
    </location>
</feature>
<name>A0A5N7CJ63_PETAA</name>
<feature type="compositionally biased region" description="Polar residues" evidence="9">
    <location>
        <begin position="422"/>
        <end position="432"/>
    </location>
</feature>
<keyword evidence="8" id="KW-0137">Centromere</keyword>
<feature type="compositionally biased region" description="Basic and acidic residues" evidence="9">
    <location>
        <begin position="358"/>
        <end position="370"/>
    </location>
</feature>
<evidence type="ECO:0000256" key="9">
    <source>
        <dbReference type="SAM" id="MobiDB-lite"/>
    </source>
</evidence>
<evidence type="ECO:0000256" key="1">
    <source>
        <dbReference type="ARBA" id="ARBA00004584"/>
    </source>
</evidence>
<evidence type="ECO:0000256" key="8">
    <source>
        <dbReference type="ARBA" id="ARBA00023328"/>
    </source>
</evidence>
<dbReference type="Pfam" id="PF07557">
    <property type="entry name" value="Shugoshin_C"/>
    <property type="match status" value="1"/>
</dbReference>
<reference evidence="12" key="1">
    <citation type="submission" date="2019-04" db="EMBL/GenBank/DDBJ databases">
        <title>Friends and foes A comparative genomics studyof 23 Aspergillus species from section Flavi.</title>
        <authorList>
            <consortium name="DOE Joint Genome Institute"/>
            <person name="Kjaerbolling I."/>
            <person name="Vesth T."/>
            <person name="Frisvad J.C."/>
            <person name="Nybo J.L."/>
            <person name="Theobald S."/>
            <person name="Kildgaard S."/>
            <person name="Isbrandt T."/>
            <person name="Kuo A."/>
            <person name="Sato A."/>
            <person name="Lyhne E.K."/>
            <person name="Kogle M.E."/>
            <person name="Wiebenga A."/>
            <person name="Kun R.S."/>
            <person name="Lubbers R.J."/>
            <person name="Makela M.R."/>
            <person name="Barry K."/>
            <person name="Chovatia M."/>
            <person name="Clum A."/>
            <person name="Daum C."/>
            <person name="Haridas S."/>
            <person name="He G."/>
            <person name="LaButti K."/>
            <person name="Lipzen A."/>
            <person name="Mondo S."/>
            <person name="Riley R."/>
            <person name="Salamov A."/>
            <person name="Simmons B.A."/>
            <person name="Magnuson J.K."/>
            <person name="Henrissat B."/>
            <person name="Mortensen U.H."/>
            <person name="Larsen T.O."/>
            <person name="Devries R.P."/>
            <person name="Grigoriev I.V."/>
            <person name="Machida M."/>
            <person name="Baker S.E."/>
            <person name="Andersen M.R."/>
        </authorList>
    </citation>
    <scope>NUCLEOTIDE SEQUENCE [LARGE SCALE GENOMIC DNA]</scope>
    <source>
        <strain evidence="12">IBT 14317</strain>
    </source>
</reference>
<feature type="compositionally biased region" description="Polar residues" evidence="9">
    <location>
        <begin position="524"/>
        <end position="533"/>
    </location>
</feature>
<feature type="compositionally biased region" description="Acidic residues" evidence="9">
    <location>
        <begin position="273"/>
        <end position="287"/>
    </location>
</feature>
<evidence type="ECO:0000256" key="4">
    <source>
        <dbReference type="ARBA" id="ARBA00022618"/>
    </source>
</evidence>
<dbReference type="InterPro" id="IPR011516">
    <property type="entry name" value="Shugoshin_N"/>
</dbReference>
<comment type="subcellular location">
    <subcellularLocation>
        <location evidence="1">Chromosome</location>
        <location evidence="1">Centromere</location>
    </subcellularLocation>
</comment>
<feature type="compositionally biased region" description="Basic and acidic residues" evidence="9">
    <location>
        <begin position="504"/>
        <end position="523"/>
    </location>
</feature>
<feature type="domain" description="Shugoshin N-terminal coiled-coil" evidence="11">
    <location>
        <begin position="17"/>
        <end position="61"/>
    </location>
</feature>
<gene>
    <name evidence="12" type="ORF">BDV23DRAFT_21545</name>
</gene>
<dbReference type="Proteomes" id="UP000326877">
    <property type="component" value="Unassembled WGS sequence"/>
</dbReference>
<evidence type="ECO:0000256" key="5">
    <source>
        <dbReference type="ARBA" id="ARBA00022829"/>
    </source>
</evidence>
<evidence type="ECO:0000313" key="12">
    <source>
        <dbReference type="EMBL" id="KAE8393899.1"/>
    </source>
</evidence>
<feature type="region of interest" description="Disordered" evidence="9">
    <location>
        <begin position="384"/>
        <end position="571"/>
    </location>
</feature>
<evidence type="ECO:0008006" key="13">
    <source>
        <dbReference type="Google" id="ProtNLM"/>
    </source>
</evidence>
<proteinExistence type="inferred from homology"/>
<comment type="similarity">
    <text evidence="2">Belongs to the shugoshin family.</text>
</comment>
<evidence type="ECO:0000259" key="11">
    <source>
        <dbReference type="Pfam" id="PF07558"/>
    </source>
</evidence>